<evidence type="ECO:0000313" key="11">
    <source>
        <dbReference type="EMBL" id="RUS66945.1"/>
    </source>
</evidence>
<evidence type="ECO:0000256" key="8">
    <source>
        <dbReference type="RuleBase" id="RU004004"/>
    </source>
</evidence>
<dbReference type="InterPro" id="IPR005644">
    <property type="entry name" value="NolW-like"/>
</dbReference>
<dbReference type="GO" id="GO:0009306">
    <property type="term" value="P:protein secretion"/>
    <property type="evidence" value="ECO:0007669"/>
    <property type="project" value="InterPro"/>
</dbReference>
<dbReference type="EMBL" id="PQSP01000002">
    <property type="protein sequence ID" value="RUS66945.1"/>
    <property type="molecule type" value="Genomic_DNA"/>
</dbReference>
<evidence type="ECO:0000256" key="4">
    <source>
        <dbReference type="ARBA" id="ARBA00022927"/>
    </source>
</evidence>
<dbReference type="Proteomes" id="UP000286947">
    <property type="component" value="Unassembled WGS sequence"/>
</dbReference>
<evidence type="ECO:0000256" key="6">
    <source>
        <dbReference type="ARBA" id="ARBA00023237"/>
    </source>
</evidence>
<evidence type="ECO:0000256" key="3">
    <source>
        <dbReference type="ARBA" id="ARBA00022729"/>
    </source>
</evidence>
<evidence type="ECO:0000256" key="5">
    <source>
        <dbReference type="ARBA" id="ARBA00023136"/>
    </source>
</evidence>
<keyword evidence="6" id="KW-0998">Cell outer membrane</keyword>
<dbReference type="InterPro" id="IPR051808">
    <property type="entry name" value="Type_IV_pilus_biogenesis"/>
</dbReference>
<evidence type="ECO:0000259" key="10">
    <source>
        <dbReference type="SMART" id="SM00965"/>
    </source>
</evidence>
<feature type="domain" description="Secretin/TonB short N-terminal" evidence="10">
    <location>
        <begin position="323"/>
        <end position="371"/>
    </location>
</feature>
<dbReference type="SMART" id="SM00965">
    <property type="entry name" value="STN"/>
    <property type="match status" value="1"/>
</dbReference>
<keyword evidence="4" id="KW-0653">Protein transport</keyword>
<dbReference type="InterPro" id="IPR011662">
    <property type="entry name" value="Secretin/TonB_short_N"/>
</dbReference>
<dbReference type="Gene3D" id="2.60.40.3470">
    <property type="match status" value="1"/>
</dbReference>
<dbReference type="Gene3D" id="2.60.40.3500">
    <property type="match status" value="1"/>
</dbReference>
<dbReference type="Gene3D" id="3.30.1370.130">
    <property type="match status" value="1"/>
</dbReference>
<gene>
    <name evidence="11" type="primary">pilQ</name>
    <name evidence="11" type="ORF">CUZ56_00882</name>
</gene>
<dbReference type="PANTHER" id="PTHR30604:SF1">
    <property type="entry name" value="DNA UTILIZATION PROTEIN HOFQ"/>
    <property type="match status" value="1"/>
</dbReference>
<dbReference type="PRINTS" id="PR00811">
    <property type="entry name" value="BCTERIALGSPD"/>
</dbReference>
<dbReference type="OrthoDB" id="9779724at2"/>
<accession>A0A433SE04</accession>
<name>A0A433SE04_9BURK</name>
<keyword evidence="12" id="KW-1185">Reference proteome</keyword>
<evidence type="ECO:0000256" key="7">
    <source>
        <dbReference type="RuleBase" id="RU004003"/>
    </source>
</evidence>
<feature type="region of interest" description="Disordered" evidence="9">
    <location>
        <begin position="500"/>
        <end position="527"/>
    </location>
</feature>
<dbReference type="InterPro" id="IPR001775">
    <property type="entry name" value="GspD/PilQ"/>
</dbReference>
<protein>
    <submittedName>
        <fullName evidence="11">Type IV pilus biogenesis and competence protein PilQ</fullName>
    </submittedName>
</protein>
<dbReference type="AlphaFoldDB" id="A0A433SE04"/>
<dbReference type="Pfam" id="PF11741">
    <property type="entry name" value="AMIN"/>
    <property type="match status" value="2"/>
</dbReference>
<organism evidence="11 12">
    <name type="scientific">Saezia sanguinis</name>
    <dbReference type="NCBI Taxonomy" id="1965230"/>
    <lineage>
        <taxon>Bacteria</taxon>
        <taxon>Pseudomonadati</taxon>
        <taxon>Pseudomonadota</taxon>
        <taxon>Betaproteobacteria</taxon>
        <taxon>Burkholderiales</taxon>
        <taxon>Saeziaceae</taxon>
        <taxon>Saezia</taxon>
    </lineage>
</organism>
<dbReference type="InterPro" id="IPR038591">
    <property type="entry name" value="NolW-like_sf"/>
</dbReference>
<dbReference type="Gene3D" id="3.30.1370.120">
    <property type="match status" value="1"/>
</dbReference>
<evidence type="ECO:0000256" key="9">
    <source>
        <dbReference type="SAM" id="MobiDB-lite"/>
    </source>
</evidence>
<dbReference type="InterPro" id="IPR013355">
    <property type="entry name" value="Pilus_4_PilQ"/>
</dbReference>
<keyword evidence="2 8" id="KW-0813">Transport</keyword>
<dbReference type="GO" id="GO:0009279">
    <property type="term" value="C:cell outer membrane"/>
    <property type="evidence" value="ECO:0007669"/>
    <property type="project" value="UniProtKB-SubCell"/>
</dbReference>
<evidence type="ECO:0000256" key="2">
    <source>
        <dbReference type="ARBA" id="ARBA00022448"/>
    </source>
</evidence>
<comment type="subcellular location">
    <subcellularLocation>
        <location evidence="8">Cell outer membrane</location>
    </subcellularLocation>
    <subcellularLocation>
        <location evidence="1">Membrane</location>
    </subcellularLocation>
</comment>
<dbReference type="Pfam" id="PF07660">
    <property type="entry name" value="STN"/>
    <property type="match status" value="1"/>
</dbReference>
<sequence>MSTREIINRDAKRKMNMQQWLKNAGGLIVGLVLAGHAWAQTAIQSITSGVQSGEIVVKVQLSEPLTQAPEGFVIQSPARIALDLPGVVNGMNRSVVDLSQGNLRSISVAQANDRTRLVLNLGTATTYTTEMSGNTLLVRLGGLQAAASAAVETTPFSPAATTSVASTPVAQPAAPAPVSTDLQNIDFRTSADGAGAVIVTLPSDQTAIDIRQQGGNVVVDVFQTTLPVSLRRRLDVSDFRTPVKTVTAEQVGANVRLTIAPTGNWDQSAFQAGNQFVLELHPIKEDPTKLVQGVGYRGERLTLNFQNIDVRAVLAVIADFTDFNVVTSDSVRGSLTLRLKDVPWDQALDIILQAKGLAADRNGNVLWIAPRDEINNMMRERMRSQSESEVLEPLRTQIFQLNYAKAEAVMNALKPSGGSTTTSGVKPPSMLSERGTVIVDPRTNKLIVTDVPSRLESLAAVIAQVDIPVRQVVIEARIVEASEGWGRSIGTRLSGVGWSGNWTGGGTMPSEEQSSGDDEDSNEYSRDNDLFNMFNLPALSLNATQPGYFALQFSPSEGKYLQLELQALESENYGRDIASPRLMTVDSVTASVEQGVEIPYQNATASGATSVEFKKAVLLLEVTPQITPDGNVSMNINISQDTRGENTTAGPAINTKRVNTQVTVENGGTVVIGGIYTQSESSTQSKIPLLGDIPLIGNFFRNNNKSTSRSELLIFITPRIMNDGLSRGITPSFGGTL</sequence>
<dbReference type="NCBIfam" id="TIGR02515">
    <property type="entry name" value="IV_pilus_PilQ"/>
    <property type="match status" value="1"/>
</dbReference>
<evidence type="ECO:0000256" key="1">
    <source>
        <dbReference type="ARBA" id="ARBA00004370"/>
    </source>
</evidence>
<reference evidence="11 12" key="1">
    <citation type="submission" date="2018-01" db="EMBL/GenBank/DDBJ databases">
        <title>Saezia sanguinis gen. nov., sp. nov., in the order Burkholderiales isolated from human blood.</title>
        <authorList>
            <person name="Medina-Pascual M.J."/>
            <person name="Valdezate S."/>
            <person name="Monzon S."/>
            <person name="Cuesta I."/>
            <person name="Carrasco G."/>
            <person name="Villalon P."/>
            <person name="Saez-Nieto J.A."/>
        </authorList>
    </citation>
    <scope>NUCLEOTIDE SEQUENCE [LARGE SCALE GENOMIC DNA]</scope>
    <source>
        <strain evidence="11 12">CNM695-12</strain>
    </source>
</reference>
<dbReference type="InterPro" id="IPR004846">
    <property type="entry name" value="T2SS/T3SS_dom"/>
</dbReference>
<dbReference type="Pfam" id="PF03958">
    <property type="entry name" value="Secretin_N"/>
    <property type="match status" value="1"/>
</dbReference>
<dbReference type="PANTHER" id="PTHR30604">
    <property type="entry name" value="PROTEIN TRANSPORT PROTEIN HOFQ"/>
    <property type="match status" value="1"/>
</dbReference>
<keyword evidence="3" id="KW-0732">Signal</keyword>
<keyword evidence="5" id="KW-0472">Membrane</keyword>
<comment type="similarity">
    <text evidence="7">Belongs to the bacterial secretin family.</text>
</comment>
<dbReference type="InterPro" id="IPR021731">
    <property type="entry name" value="AMIN_dom"/>
</dbReference>
<dbReference type="Pfam" id="PF00263">
    <property type="entry name" value="Secretin"/>
    <property type="match status" value="1"/>
</dbReference>
<evidence type="ECO:0000313" key="12">
    <source>
        <dbReference type="Proteomes" id="UP000286947"/>
    </source>
</evidence>
<proteinExistence type="inferred from homology"/>
<comment type="caution">
    <text evidence="11">The sequence shown here is derived from an EMBL/GenBank/DDBJ whole genome shotgun (WGS) entry which is preliminary data.</text>
</comment>